<organism evidence="2 3">
    <name type="scientific">Vibrio aestuarianus</name>
    <dbReference type="NCBI Taxonomy" id="28171"/>
    <lineage>
        <taxon>Bacteria</taxon>
        <taxon>Pseudomonadati</taxon>
        <taxon>Pseudomonadota</taxon>
        <taxon>Gammaproteobacteria</taxon>
        <taxon>Vibrionales</taxon>
        <taxon>Vibrionaceae</taxon>
        <taxon>Vibrio</taxon>
    </lineage>
</organism>
<keyword evidence="3" id="KW-1185">Reference proteome</keyword>
<reference evidence="2" key="1">
    <citation type="submission" date="2022-06" db="EMBL/GenBank/DDBJ databases">
        <authorList>
            <person name="Goudenege D."/>
            <person name="Le Roux F."/>
        </authorList>
    </citation>
    <scope>NUCLEOTIDE SEQUENCE</scope>
    <source>
        <strain evidence="2">12-063</strain>
    </source>
</reference>
<dbReference type="EMBL" id="CALYLK010000039">
    <property type="protein sequence ID" value="CAH8205138.1"/>
    <property type="molecule type" value="Genomic_DNA"/>
</dbReference>
<gene>
    <name evidence="2" type="ORF">VAE063_1350001</name>
</gene>
<feature type="region of interest" description="Disordered" evidence="1">
    <location>
        <begin position="1"/>
        <end position="21"/>
    </location>
</feature>
<protein>
    <submittedName>
        <fullName evidence="2">Uncharacterized protein</fullName>
    </submittedName>
</protein>
<evidence type="ECO:0000313" key="2">
    <source>
        <dbReference type="EMBL" id="CAH8205138.1"/>
    </source>
</evidence>
<comment type="caution">
    <text evidence="2">The sequence shown here is derived from an EMBL/GenBank/DDBJ whole genome shotgun (WGS) entry which is preliminary data.</text>
</comment>
<evidence type="ECO:0000256" key="1">
    <source>
        <dbReference type="SAM" id="MobiDB-lite"/>
    </source>
</evidence>
<name>A0ABN8TLV6_9VIBR</name>
<evidence type="ECO:0000313" key="3">
    <source>
        <dbReference type="Proteomes" id="UP001152658"/>
    </source>
</evidence>
<sequence length="55" mass="6377">MKEANQVEPRKKRQSYSMSDAQAFSEKVNRFVKMIDSRQPKGCDLGMTIKSNVWP</sequence>
<accession>A0ABN8TLV6</accession>
<proteinExistence type="predicted"/>
<dbReference type="Proteomes" id="UP001152658">
    <property type="component" value="Unassembled WGS sequence"/>
</dbReference>